<organism evidence="2 3">
    <name type="scientific">Pseudonocardia eucalypti</name>
    <dbReference type="NCBI Taxonomy" id="648755"/>
    <lineage>
        <taxon>Bacteria</taxon>
        <taxon>Bacillati</taxon>
        <taxon>Actinomycetota</taxon>
        <taxon>Actinomycetes</taxon>
        <taxon>Pseudonocardiales</taxon>
        <taxon>Pseudonocardiaceae</taxon>
        <taxon>Pseudonocardia</taxon>
    </lineage>
</organism>
<protein>
    <submittedName>
        <fullName evidence="2">Uncharacterized protein</fullName>
    </submittedName>
</protein>
<evidence type="ECO:0000256" key="1">
    <source>
        <dbReference type="SAM" id="MobiDB-lite"/>
    </source>
</evidence>
<accession>A0ABP9PD61</accession>
<feature type="compositionally biased region" description="Basic and acidic residues" evidence="1">
    <location>
        <begin position="104"/>
        <end position="115"/>
    </location>
</feature>
<proteinExistence type="predicted"/>
<sequence>MYEPAINPDTLDSQDSELTPIFHALVTRAADPAEHFQRDPLSAPMPVTPASPLAMARMLLSAVPVARLESSPVERAYPGSVGGSVRMRPSLASVASGGGSSDESGGRHEIREPRSPRSGRHRALRSVGLGVTESR</sequence>
<dbReference type="EMBL" id="BAABJP010000001">
    <property type="protein sequence ID" value="GAA5144682.1"/>
    <property type="molecule type" value="Genomic_DNA"/>
</dbReference>
<comment type="caution">
    <text evidence="2">The sequence shown here is derived from an EMBL/GenBank/DDBJ whole genome shotgun (WGS) entry which is preliminary data.</text>
</comment>
<keyword evidence="3" id="KW-1185">Reference proteome</keyword>
<name>A0ABP9PD61_9PSEU</name>
<gene>
    <name evidence="2" type="ORF">GCM10023321_01460</name>
</gene>
<dbReference type="Proteomes" id="UP001428817">
    <property type="component" value="Unassembled WGS sequence"/>
</dbReference>
<reference evidence="3" key="1">
    <citation type="journal article" date="2019" name="Int. J. Syst. Evol. Microbiol.">
        <title>The Global Catalogue of Microorganisms (GCM) 10K type strain sequencing project: providing services to taxonomists for standard genome sequencing and annotation.</title>
        <authorList>
            <consortium name="The Broad Institute Genomics Platform"/>
            <consortium name="The Broad Institute Genome Sequencing Center for Infectious Disease"/>
            <person name="Wu L."/>
            <person name="Ma J."/>
        </authorList>
    </citation>
    <scope>NUCLEOTIDE SEQUENCE [LARGE SCALE GENOMIC DNA]</scope>
    <source>
        <strain evidence="3">JCM 18303</strain>
    </source>
</reference>
<evidence type="ECO:0000313" key="3">
    <source>
        <dbReference type="Proteomes" id="UP001428817"/>
    </source>
</evidence>
<evidence type="ECO:0000313" key="2">
    <source>
        <dbReference type="EMBL" id="GAA5144682.1"/>
    </source>
</evidence>
<dbReference type="RefSeq" id="WP_185058448.1">
    <property type="nucleotide sequence ID" value="NZ_BAABJP010000001.1"/>
</dbReference>
<feature type="region of interest" description="Disordered" evidence="1">
    <location>
        <begin position="74"/>
        <end position="135"/>
    </location>
</feature>